<dbReference type="Proteomes" id="UP000188543">
    <property type="component" value="Unassembled WGS sequence"/>
</dbReference>
<dbReference type="AlphaFoldDB" id="A0A1V2W328"/>
<sequence>MADSTTNIDQISSTQANKELTMNSLTDAASPAMLWGRRASGSIGMTWAYYGGRFVDSTGTAHAIANGSITLGASTTTYIYADNVTGAVSSNTTAFPAGKVPLYSVVTGASSVTSWLDYRSYQPSAVSGGGGTVTSVGLSMPSGFSVANTPVTGSGTLGVTLNAQNPGVALIGPVSGAAAAPTFRALVGTDLPTFVASGSSHASGAVPDPGSTAGSTKFLREDATWAVPPGSGGGGGTVTDVGASGGIETTLASNADITSAGGLRSNLIPNVVTGAHTFVTGDRGTALITNASTAVTQTLPTPTGTSGNYPNGWWCELGSIGTGTTTAAIPSGLTLDGVTNGTLALTQFTCVKVFTDGTNWFTARGLGSGGGGTSKDAHGYYLANNPTTTGFTLSQSTSLAGNASMNNLASGRGFNIIVPCQSSADNNAFVNKAVPGGSNWTMTAMLVPMVPPGNASNYSLAVQDASGKIVLFGFDGFAVKVTYGKWASINSFSNRASYSAFPLPPGVPVWMKLTYASGGNFTFSLSSDGETFAQMFAVSVTDYISTPSVCGIWVDHNLAASNTTTQIAVAVMSYAQG</sequence>
<comment type="caution">
    <text evidence="1">The sequence shown here is derived from an EMBL/GenBank/DDBJ whole genome shotgun (WGS) entry which is preliminary data.</text>
</comment>
<evidence type="ECO:0000313" key="1">
    <source>
        <dbReference type="EMBL" id="ONU85005.1"/>
    </source>
</evidence>
<evidence type="ECO:0000313" key="2">
    <source>
        <dbReference type="Proteomes" id="UP000188543"/>
    </source>
</evidence>
<organism evidence="1 2">
    <name type="scientific">Burkholderia cenocepacia</name>
    <dbReference type="NCBI Taxonomy" id="95486"/>
    <lineage>
        <taxon>Bacteria</taxon>
        <taxon>Pseudomonadati</taxon>
        <taxon>Pseudomonadota</taxon>
        <taxon>Betaproteobacteria</taxon>
        <taxon>Burkholderiales</taxon>
        <taxon>Burkholderiaceae</taxon>
        <taxon>Burkholderia</taxon>
        <taxon>Burkholderia cepacia complex</taxon>
    </lineage>
</organism>
<dbReference type="OrthoDB" id="9115476at2"/>
<name>A0A1V2W328_9BURK</name>
<reference evidence="1 2" key="1">
    <citation type="submission" date="2016-08" db="EMBL/GenBank/DDBJ databases">
        <authorList>
            <person name="Seilhamer J.J."/>
        </authorList>
    </citation>
    <scope>NUCLEOTIDE SEQUENCE [LARGE SCALE GENOMIC DNA]</scope>
    <source>
        <strain evidence="1 2">VC14762</strain>
    </source>
</reference>
<protein>
    <submittedName>
        <fullName evidence="1">Uncharacterized protein</fullName>
    </submittedName>
</protein>
<dbReference type="RefSeq" id="WP_077020138.1">
    <property type="nucleotide sequence ID" value="NZ_CADETK010000010.1"/>
</dbReference>
<gene>
    <name evidence="1" type="ORF">A8E72_16545</name>
</gene>
<proteinExistence type="predicted"/>
<dbReference type="EMBL" id="MUTJ01000053">
    <property type="protein sequence ID" value="ONU85005.1"/>
    <property type="molecule type" value="Genomic_DNA"/>
</dbReference>
<accession>A0A1V2W328</accession>